<feature type="domain" description="DUF6199" evidence="2">
    <location>
        <begin position="4"/>
        <end position="60"/>
    </location>
</feature>
<dbReference type="EMBL" id="BAAADJ010000062">
    <property type="protein sequence ID" value="GAA0343799.1"/>
    <property type="molecule type" value="Genomic_DNA"/>
</dbReference>
<reference evidence="4" key="1">
    <citation type="journal article" date="2019" name="Int. J. Syst. Evol. Microbiol.">
        <title>The Global Catalogue of Microorganisms (GCM) 10K type strain sequencing project: providing services to taxonomists for standard genome sequencing and annotation.</title>
        <authorList>
            <consortium name="The Broad Institute Genomics Platform"/>
            <consortium name="The Broad Institute Genome Sequencing Center for Infectious Disease"/>
            <person name="Wu L."/>
            <person name="Ma J."/>
        </authorList>
    </citation>
    <scope>NUCLEOTIDE SEQUENCE [LARGE SCALE GENOMIC DNA]</scope>
    <source>
        <strain evidence="4">JCM 9731</strain>
    </source>
</reference>
<comment type="caution">
    <text evidence="3">The sequence shown here is derived from an EMBL/GenBank/DDBJ whole genome shotgun (WGS) entry which is preliminary data.</text>
</comment>
<keyword evidence="1" id="KW-1133">Transmembrane helix</keyword>
<dbReference type="Proteomes" id="UP001500782">
    <property type="component" value="Unassembled WGS sequence"/>
</dbReference>
<dbReference type="RefSeq" id="WP_343802693.1">
    <property type="nucleotide sequence ID" value="NZ_BAAADJ010000062.1"/>
</dbReference>
<name>A0ABP3GEU2_9BACI</name>
<keyword evidence="4" id="KW-1185">Reference proteome</keyword>
<sequence>MAGGIFLILNGLFLIIWPDIVWLITEGWKSNEAAEPSLFYIWSTRFGGVVSIILGVGWMVKVFRSRKGR</sequence>
<feature type="transmembrane region" description="Helical" evidence="1">
    <location>
        <begin position="7"/>
        <end position="25"/>
    </location>
</feature>
<accession>A0ABP3GEU2</accession>
<organism evidence="3 4">
    <name type="scientific">Bacillus carboniphilus</name>
    <dbReference type="NCBI Taxonomy" id="86663"/>
    <lineage>
        <taxon>Bacteria</taxon>
        <taxon>Bacillati</taxon>
        <taxon>Bacillota</taxon>
        <taxon>Bacilli</taxon>
        <taxon>Bacillales</taxon>
        <taxon>Bacillaceae</taxon>
        <taxon>Bacillus</taxon>
    </lineage>
</organism>
<evidence type="ECO:0000313" key="4">
    <source>
        <dbReference type="Proteomes" id="UP001500782"/>
    </source>
</evidence>
<gene>
    <name evidence="3" type="ORF">GCM10008967_37810</name>
</gene>
<keyword evidence="1" id="KW-0812">Transmembrane</keyword>
<dbReference type="InterPro" id="IPR045679">
    <property type="entry name" value="DUF6199"/>
</dbReference>
<proteinExistence type="predicted"/>
<feature type="transmembrane region" description="Helical" evidence="1">
    <location>
        <begin position="37"/>
        <end position="60"/>
    </location>
</feature>
<dbReference type="Pfam" id="PF19701">
    <property type="entry name" value="DUF6199"/>
    <property type="match status" value="1"/>
</dbReference>
<evidence type="ECO:0000256" key="1">
    <source>
        <dbReference type="SAM" id="Phobius"/>
    </source>
</evidence>
<evidence type="ECO:0000313" key="3">
    <source>
        <dbReference type="EMBL" id="GAA0343799.1"/>
    </source>
</evidence>
<evidence type="ECO:0000259" key="2">
    <source>
        <dbReference type="Pfam" id="PF19701"/>
    </source>
</evidence>
<protein>
    <recommendedName>
        <fullName evidence="2">DUF6199 domain-containing protein</fullName>
    </recommendedName>
</protein>
<keyword evidence="1" id="KW-0472">Membrane</keyword>